<dbReference type="Gene3D" id="3.90.640.10">
    <property type="entry name" value="Actin, Chain A, domain 4"/>
    <property type="match status" value="1"/>
</dbReference>
<comment type="similarity">
    <text evidence="1">Belongs to the heat shock protein 70 family.</text>
</comment>
<gene>
    <name evidence="8" type="ORF">HNR73_007191</name>
</gene>
<feature type="region of interest" description="Disordered" evidence="6">
    <location>
        <begin position="397"/>
        <end position="423"/>
    </location>
</feature>
<feature type="compositionally biased region" description="Pro residues" evidence="6">
    <location>
        <begin position="397"/>
        <end position="414"/>
    </location>
</feature>
<dbReference type="AlphaFoldDB" id="A0A841G0W3"/>
<feature type="transmembrane region" description="Helical" evidence="7">
    <location>
        <begin position="510"/>
        <end position="532"/>
    </location>
</feature>
<accession>A0A841G0W3</accession>
<evidence type="ECO:0000313" key="8">
    <source>
        <dbReference type="EMBL" id="MBB6039297.1"/>
    </source>
</evidence>
<keyword evidence="3" id="KW-0067">ATP-binding</keyword>
<dbReference type="GO" id="GO:0005524">
    <property type="term" value="F:ATP binding"/>
    <property type="evidence" value="ECO:0007669"/>
    <property type="project" value="UniProtKB-KW"/>
</dbReference>
<feature type="transmembrane region" description="Helical" evidence="7">
    <location>
        <begin position="438"/>
        <end position="457"/>
    </location>
</feature>
<evidence type="ECO:0000256" key="4">
    <source>
        <dbReference type="ARBA" id="ARBA00023016"/>
    </source>
</evidence>
<keyword evidence="7" id="KW-0472">Membrane</keyword>
<dbReference type="SUPFAM" id="SSF53067">
    <property type="entry name" value="Actin-like ATPase domain"/>
    <property type="match status" value="2"/>
</dbReference>
<dbReference type="PROSITE" id="PS01036">
    <property type="entry name" value="HSP70_3"/>
    <property type="match status" value="1"/>
</dbReference>
<evidence type="ECO:0000256" key="2">
    <source>
        <dbReference type="ARBA" id="ARBA00022741"/>
    </source>
</evidence>
<dbReference type="EMBL" id="JACHGT010000021">
    <property type="protein sequence ID" value="MBB6039297.1"/>
    <property type="molecule type" value="Genomic_DNA"/>
</dbReference>
<dbReference type="InterPro" id="IPR043129">
    <property type="entry name" value="ATPase_NBD"/>
</dbReference>
<keyword evidence="7" id="KW-0812">Transmembrane</keyword>
<keyword evidence="7" id="KW-1133">Transmembrane helix</keyword>
<evidence type="ECO:0000256" key="3">
    <source>
        <dbReference type="ARBA" id="ARBA00022840"/>
    </source>
</evidence>
<evidence type="ECO:0000256" key="1">
    <source>
        <dbReference type="ARBA" id="ARBA00007381"/>
    </source>
</evidence>
<evidence type="ECO:0000256" key="7">
    <source>
        <dbReference type="SAM" id="Phobius"/>
    </source>
</evidence>
<feature type="transmembrane region" description="Helical" evidence="7">
    <location>
        <begin position="477"/>
        <end position="498"/>
    </location>
</feature>
<keyword evidence="4" id="KW-0346">Stress response</keyword>
<evidence type="ECO:0000256" key="5">
    <source>
        <dbReference type="ARBA" id="ARBA00023186"/>
    </source>
</evidence>
<proteinExistence type="inferred from homology"/>
<protein>
    <submittedName>
        <fullName evidence="8">Actin-like ATPase involved in cell morphogenesis</fullName>
    </submittedName>
</protein>
<dbReference type="RefSeq" id="WP_184792390.1">
    <property type="nucleotide sequence ID" value="NZ_BONT01000077.1"/>
</dbReference>
<keyword evidence="9" id="KW-1185">Reference proteome</keyword>
<dbReference type="GO" id="GO:0140662">
    <property type="term" value="F:ATP-dependent protein folding chaperone"/>
    <property type="evidence" value="ECO:0007669"/>
    <property type="project" value="InterPro"/>
</dbReference>
<organism evidence="8 9">
    <name type="scientific">Phytomonospora endophytica</name>
    <dbReference type="NCBI Taxonomy" id="714109"/>
    <lineage>
        <taxon>Bacteria</taxon>
        <taxon>Bacillati</taxon>
        <taxon>Actinomycetota</taxon>
        <taxon>Actinomycetes</taxon>
        <taxon>Micromonosporales</taxon>
        <taxon>Micromonosporaceae</taxon>
        <taxon>Phytomonospora</taxon>
    </lineage>
</organism>
<dbReference type="PRINTS" id="PR00301">
    <property type="entry name" value="HEATSHOCK70"/>
</dbReference>
<dbReference type="PANTHER" id="PTHR45639">
    <property type="entry name" value="HSC70CB, ISOFORM G-RELATED"/>
    <property type="match status" value="1"/>
</dbReference>
<sequence>MPSTHLGIDFGTSHTVAALTRPDGSVEPLLFDGSPLLPSAVLAEEDGRLIVGSDALQAARMRPDRCEPHPKRRVDDGTVLLGEREYPVGDLFAAVLGLVRRRCVEVAGAVPPSVGLTHPASWGPTRRRVLTQAASAAGFPTVRLMPEPVAAARYYTNALHLDVPVGAAVAVHDFGGGTFDASVVRRTTDGFEVLSVDGLDNLGGVDIDHALIDHVKPGETAGAISAREEWLFREDARRVKESLSRRASAELYVPGGADVHVTREELDALAAPMLARAVTVTQAVVADSGVAPGELAGVFLVGGASRMPLVATLLHRALGVAPVAADDLEQVVVRGSMPDGRAPAPVPVPPMVPAQATPVSAPPVAQAVPVYPPPTGPPVAAPVYPPSVYPAPAPQPVYPPPAGPPDPAAYPPPVQAAHPAPGRPSLTGQSISDRFGPIALWILAACLLGVVAIGPFLGGDLESDYGWREEGGFDHDMVDFVEVSRIITMIIAGGLLLLHRIRVPGMRWVLTGVFAVGAAALSVATLGMAALGDDDVATAHYFCTLLAVAALELLFTDAVADWYRAGPRVGVAPVTRWFLGGAFAAVLGGFALGLDAMG</sequence>
<dbReference type="InterPro" id="IPR013126">
    <property type="entry name" value="Hsp_70_fam"/>
</dbReference>
<evidence type="ECO:0000313" key="9">
    <source>
        <dbReference type="Proteomes" id="UP000548476"/>
    </source>
</evidence>
<dbReference type="Gene3D" id="3.30.420.40">
    <property type="match status" value="2"/>
</dbReference>
<dbReference type="Proteomes" id="UP000548476">
    <property type="component" value="Unassembled WGS sequence"/>
</dbReference>
<comment type="caution">
    <text evidence="8">The sequence shown here is derived from an EMBL/GenBank/DDBJ whole genome shotgun (WGS) entry which is preliminary data.</text>
</comment>
<keyword evidence="5" id="KW-0143">Chaperone</keyword>
<name>A0A841G0W3_9ACTN</name>
<dbReference type="InterPro" id="IPR018181">
    <property type="entry name" value="Heat_shock_70_CS"/>
</dbReference>
<feature type="transmembrane region" description="Helical" evidence="7">
    <location>
        <begin position="538"/>
        <end position="556"/>
    </location>
</feature>
<reference evidence="8 9" key="1">
    <citation type="submission" date="2020-08" db="EMBL/GenBank/DDBJ databases">
        <title>Genomic Encyclopedia of Type Strains, Phase IV (KMG-IV): sequencing the most valuable type-strain genomes for metagenomic binning, comparative biology and taxonomic classification.</title>
        <authorList>
            <person name="Goeker M."/>
        </authorList>
    </citation>
    <scope>NUCLEOTIDE SEQUENCE [LARGE SCALE GENOMIC DNA]</scope>
    <source>
        <strain evidence="8 9">YIM 65646</strain>
    </source>
</reference>
<feature type="transmembrane region" description="Helical" evidence="7">
    <location>
        <begin position="577"/>
        <end position="594"/>
    </location>
</feature>
<dbReference type="Pfam" id="PF00012">
    <property type="entry name" value="HSP70"/>
    <property type="match status" value="1"/>
</dbReference>
<evidence type="ECO:0000256" key="6">
    <source>
        <dbReference type="SAM" id="MobiDB-lite"/>
    </source>
</evidence>
<keyword evidence="2" id="KW-0547">Nucleotide-binding</keyword>